<sequence>MGFSKQLPSTLKIKIIDAHKAGEGYKKMAKCIQVAVSSVRNIIKKWQLTGSVEVKLRSGRPRKLSERTTRRIVRKANQNPRLTAKDLQEDLAGFGVVVHCSTVQQHLHKYDLHGRVMRRKPFLRPHHKIPRQTFAKEHTSLMHFGNKSCGLMKLK</sequence>
<accession>A0A9Q1F971</accession>
<evidence type="ECO:0000313" key="3">
    <source>
        <dbReference type="EMBL" id="KAJ8353635.1"/>
    </source>
</evidence>
<gene>
    <name evidence="3" type="ORF">SKAU_G00212020</name>
</gene>
<keyword evidence="4" id="KW-1185">Reference proteome</keyword>
<evidence type="ECO:0000259" key="1">
    <source>
        <dbReference type="Pfam" id="PF01498"/>
    </source>
</evidence>
<name>A0A9Q1F971_SYNKA</name>
<evidence type="ECO:0000313" key="4">
    <source>
        <dbReference type="Proteomes" id="UP001152622"/>
    </source>
</evidence>
<dbReference type="GO" id="GO:0015074">
    <property type="term" value="P:DNA integration"/>
    <property type="evidence" value="ECO:0007669"/>
    <property type="project" value="InterPro"/>
</dbReference>
<dbReference type="InterPro" id="IPR057667">
    <property type="entry name" value="HTH_SB"/>
</dbReference>
<dbReference type="GO" id="GO:0003677">
    <property type="term" value="F:DNA binding"/>
    <property type="evidence" value="ECO:0007669"/>
    <property type="project" value="InterPro"/>
</dbReference>
<dbReference type="Pfam" id="PF01498">
    <property type="entry name" value="HTH_Tnp_Tc3_2"/>
    <property type="match status" value="1"/>
</dbReference>
<dbReference type="GO" id="GO:0006313">
    <property type="term" value="P:DNA transposition"/>
    <property type="evidence" value="ECO:0007669"/>
    <property type="project" value="InterPro"/>
</dbReference>
<feature type="domain" description="Transposase Tc1-like" evidence="1">
    <location>
        <begin position="70"/>
        <end position="139"/>
    </location>
</feature>
<dbReference type="Proteomes" id="UP001152622">
    <property type="component" value="Chromosome 7"/>
</dbReference>
<dbReference type="OrthoDB" id="3263820at2759"/>
<organism evidence="3 4">
    <name type="scientific">Synaphobranchus kaupii</name>
    <name type="common">Kaup's arrowtooth eel</name>
    <dbReference type="NCBI Taxonomy" id="118154"/>
    <lineage>
        <taxon>Eukaryota</taxon>
        <taxon>Metazoa</taxon>
        <taxon>Chordata</taxon>
        <taxon>Craniata</taxon>
        <taxon>Vertebrata</taxon>
        <taxon>Euteleostomi</taxon>
        <taxon>Actinopterygii</taxon>
        <taxon>Neopterygii</taxon>
        <taxon>Teleostei</taxon>
        <taxon>Anguilliformes</taxon>
        <taxon>Synaphobranchidae</taxon>
        <taxon>Synaphobranchus</taxon>
    </lineage>
</organism>
<dbReference type="Pfam" id="PF25787">
    <property type="entry name" value="HTH_SB"/>
    <property type="match status" value="1"/>
</dbReference>
<dbReference type="EMBL" id="JAINUF010000007">
    <property type="protein sequence ID" value="KAJ8353635.1"/>
    <property type="molecule type" value="Genomic_DNA"/>
</dbReference>
<protein>
    <recommendedName>
        <fullName evidence="5">Transposase Tc1-like domain-containing protein</fullName>
    </recommendedName>
</protein>
<evidence type="ECO:0000259" key="2">
    <source>
        <dbReference type="Pfam" id="PF25787"/>
    </source>
</evidence>
<dbReference type="Gene3D" id="1.10.10.10">
    <property type="entry name" value="Winged helix-like DNA-binding domain superfamily/Winged helix DNA-binding domain"/>
    <property type="match status" value="1"/>
</dbReference>
<dbReference type="SUPFAM" id="SSF46689">
    <property type="entry name" value="Homeodomain-like"/>
    <property type="match status" value="1"/>
</dbReference>
<dbReference type="InterPro" id="IPR002492">
    <property type="entry name" value="Transposase_Tc1-like"/>
</dbReference>
<dbReference type="InterPro" id="IPR009057">
    <property type="entry name" value="Homeodomain-like_sf"/>
</dbReference>
<reference evidence="3" key="1">
    <citation type="journal article" date="2023" name="Science">
        <title>Genome structures resolve the early diversification of teleost fishes.</title>
        <authorList>
            <person name="Parey E."/>
            <person name="Louis A."/>
            <person name="Montfort J."/>
            <person name="Bouchez O."/>
            <person name="Roques C."/>
            <person name="Iampietro C."/>
            <person name="Lluch J."/>
            <person name="Castinel A."/>
            <person name="Donnadieu C."/>
            <person name="Desvignes T."/>
            <person name="Floi Bucao C."/>
            <person name="Jouanno E."/>
            <person name="Wen M."/>
            <person name="Mejri S."/>
            <person name="Dirks R."/>
            <person name="Jansen H."/>
            <person name="Henkel C."/>
            <person name="Chen W.J."/>
            <person name="Zahm M."/>
            <person name="Cabau C."/>
            <person name="Klopp C."/>
            <person name="Thompson A.W."/>
            <person name="Robinson-Rechavi M."/>
            <person name="Braasch I."/>
            <person name="Lecointre G."/>
            <person name="Bobe J."/>
            <person name="Postlethwait J.H."/>
            <person name="Berthelot C."/>
            <person name="Roest Crollius H."/>
            <person name="Guiguen Y."/>
        </authorList>
    </citation>
    <scope>NUCLEOTIDE SEQUENCE</scope>
    <source>
        <strain evidence="3">WJC10195</strain>
    </source>
</reference>
<feature type="domain" description="Sleeping Beauty transposase HTH" evidence="2">
    <location>
        <begin position="1"/>
        <end position="52"/>
    </location>
</feature>
<proteinExistence type="predicted"/>
<comment type="caution">
    <text evidence="3">The sequence shown here is derived from an EMBL/GenBank/DDBJ whole genome shotgun (WGS) entry which is preliminary data.</text>
</comment>
<dbReference type="InterPro" id="IPR036388">
    <property type="entry name" value="WH-like_DNA-bd_sf"/>
</dbReference>
<dbReference type="AlphaFoldDB" id="A0A9Q1F971"/>
<evidence type="ECO:0008006" key="5">
    <source>
        <dbReference type="Google" id="ProtNLM"/>
    </source>
</evidence>